<feature type="compositionally biased region" description="Gly residues" evidence="1">
    <location>
        <begin position="85"/>
        <end position="107"/>
    </location>
</feature>
<reference evidence="2 3" key="1">
    <citation type="submission" date="2019-03" db="EMBL/GenBank/DDBJ databases">
        <title>Genomics of glacier-inhabiting Cryobacterium strains.</title>
        <authorList>
            <person name="Liu Q."/>
            <person name="Xin Y.-H."/>
        </authorList>
    </citation>
    <scope>NUCLEOTIDE SEQUENCE [LARGE SCALE GENOMIC DNA]</scope>
    <source>
        <strain evidence="2 3">TMT2-48-2</strain>
    </source>
</reference>
<feature type="region of interest" description="Disordered" evidence="1">
    <location>
        <begin position="78"/>
        <end position="114"/>
    </location>
</feature>
<sequence length="114" mass="11583">MIAVASSLGLSQTELQQRLQSGESLADIAEAEGKSVSGLKDAMVSELKTNLDSNSTLSSDERAAAVDQMTSRIDTMLNATHTPGEGMGMGSGMGMHSGIGMGTGTEMGPGMATT</sequence>
<proteinExistence type="predicted"/>
<dbReference type="AlphaFoldDB" id="A0A4R8XLU6"/>
<evidence type="ECO:0000313" key="2">
    <source>
        <dbReference type="EMBL" id="TFC79638.1"/>
    </source>
</evidence>
<protein>
    <submittedName>
        <fullName evidence="2">Uncharacterized protein</fullName>
    </submittedName>
</protein>
<gene>
    <name evidence="2" type="ORF">E3T23_10270</name>
</gene>
<name>A0A4R8XLU6_9MICO</name>
<evidence type="ECO:0000256" key="1">
    <source>
        <dbReference type="SAM" id="MobiDB-lite"/>
    </source>
</evidence>
<accession>A0A4R8XLU6</accession>
<dbReference type="EMBL" id="SOGN01000044">
    <property type="protein sequence ID" value="TFC79638.1"/>
    <property type="molecule type" value="Genomic_DNA"/>
</dbReference>
<keyword evidence="3" id="KW-1185">Reference proteome</keyword>
<dbReference type="Proteomes" id="UP000298433">
    <property type="component" value="Unassembled WGS sequence"/>
</dbReference>
<comment type="caution">
    <text evidence="2">The sequence shown here is derived from an EMBL/GenBank/DDBJ whole genome shotgun (WGS) entry which is preliminary data.</text>
</comment>
<organism evidence="2 3">
    <name type="scientific">Cryobacterium cheniae</name>
    <dbReference type="NCBI Taxonomy" id="1259262"/>
    <lineage>
        <taxon>Bacteria</taxon>
        <taxon>Bacillati</taxon>
        <taxon>Actinomycetota</taxon>
        <taxon>Actinomycetes</taxon>
        <taxon>Micrococcales</taxon>
        <taxon>Microbacteriaceae</taxon>
        <taxon>Cryobacterium</taxon>
    </lineage>
</organism>
<evidence type="ECO:0000313" key="3">
    <source>
        <dbReference type="Proteomes" id="UP000298433"/>
    </source>
</evidence>